<comment type="caution">
    <text evidence="3">The sequence shown here is derived from an EMBL/GenBank/DDBJ whole genome shotgun (WGS) entry which is preliminary data.</text>
</comment>
<dbReference type="PANTHER" id="PTHR33371:SF4">
    <property type="entry name" value="INTERMEMBRANE PHOSPHOLIPID TRANSPORT SYSTEM BINDING PROTEIN MLAD"/>
    <property type="match status" value="1"/>
</dbReference>
<dbReference type="RefSeq" id="WP_265997934.1">
    <property type="nucleotide sequence ID" value="NZ_JAPJDN010000012.1"/>
</dbReference>
<name>A0ABT3SFH8_9MYCO</name>
<dbReference type="InterPro" id="IPR024516">
    <property type="entry name" value="Mce_C"/>
</dbReference>
<feature type="domain" description="Mammalian cell entry C-terminal" evidence="2">
    <location>
        <begin position="114"/>
        <end position="290"/>
    </location>
</feature>
<evidence type="ECO:0000259" key="1">
    <source>
        <dbReference type="Pfam" id="PF02470"/>
    </source>
</evidence>
<dbReference type="NCBIfam" id="TIGR00996">
    <property type="entry name" value="Mtu_fam_mce"/>
    <property type="match status" value="1"/>
</dbReference>
<proteinExistence type="predicted"/>
<accession>A0ABT3SFH8</accession>
<organism evidence="3 4">
    <name type="scientific">Mycobacterium pinniadriaticum</name>
    <dbReference type="NCBI Taxonomy" id="2994102"/>
    <lineage>
        <taxon>Bacteria</taxon>
        <taxon>Bacillati</taxon>
        <taxon>Actinomycetota</taxon>
        <taxon>Actinomycetes</taxon>
        <taxon>Mycobacteriales</taxon>
        <taxon>Mycobacteriaceae</taxon>
        <taxon>Mycobacterium</taxon>
    </lineage>
</organism>
<protein>
    <submittedName>
        <fullName evidence="3">MCE family protein</fullName>
    </submittedName>
</protein>
<dbReference type="InterPro" id="IPR005693">
    <property type="entry name" value="Mce"/>
</dbReference>
<evidence type="ECO:0000313" key="4">
    <source>
        <dbReference type="Proteomes" id="UP001300745"/>
    </source>
</evidence>
<evidence type="ECO:0000313" key="3">
    <source>
        <dbReference type="EMBL" id="MCX2938142.1"/>
    </source>
</evidence>
<dbReference type="PANTHER" id="PTHR33371">
    <property type="entry name" value="INTERMEMBRANE PHOSPHOLIPID TRANSPORT SYSTEM BINDING PROTEIN MLAD-RELATED"/>
    <property type="match status" value="1"/>
</dbReference>
<dbReference type="Proteomes" id="UP001300745">
    <property type="component" value="Unassembled WGS sequence"/>
</dbReference>
<dbReference type="Pfam" id="PF11887">
    <property type="entry name" value="Mce4_CUP1"/>
    <property type="match status" value="1"/>
</dbReference>
<dbReference type="InterPro" id="IPR003399">
    <property type="entry name" value="Mce/MlaD"/>
</dbReference>
<gene>
    <name evidence="3" type="ORF">ORI27_15650</name>
</gene>
<keyword evidence="4" id="KW-1185">Reference proteome</keyword>
<dbReference type="InterPro" id="IPR052336">
    <property type="entry name" value="MlaD_Phospholipid_Transporter"/>
</dbReference>
<sequence length="424" mass="44956">MSPRIARIALAIPLVALLIAGIVAVTRSSGDPQRIHVTAYFANTNGMYVGDEVRVLGVAVGKIVRIEAQPERAKVEFWYDSSVPVPANANAVILSPSLVTARAVQLTPVYTEGPRMSEGAVIPQERTAVPVEWDDFRQQLEKLTNTLQPTEPGGASTLGQFISTTADNLRGQGTNIRETLVKLSQAFSALGDHSSDLFSTVKNLSTLVSALQGSADLMRALNQNLADVTGLLSNDTDEVGNAIAEINGVVGDVQSFVLEHKETLGTTSDKLASITTALTASLDDVKQTLHIAPNAFQNFLNSYQPAQASPTGAVAFNNFANPISFVCGAIQAASRMGAEQSAKLCAQYLAPIIKNRQFNFPPLGENVIVGTSARPNEVTYSEDWMRPDYIPPPAVNGADLAAEARSTNPADGLPGLMVAGEGRS</sequence>
<dbReference type="Pfam" id="PF02470">
    <property type="entry name" value="MlaD"/>
    <property type="match status" value="1"/>
</dbReference>
<feature type="domain" description="Mce/MlaD" evidence="1">
    <location>
        <begin position="35"/>
        <end position="108"/>
    </location>
</feature>
<dbReference type="Gene3D" id="1.10.287.950">
    <property type="entry name" value="Methyl-accepting chemotaxis protein"/>
    <property type="match status" value="1"/>
</dbReference>
<dbReference type="EMBL" id="JAPJDO010000012">
    <property type="protein sequence ID" value="MCX2938142.1"/>
    <property type="molecule type" value="Genomic_DNA"/>
</dbReference>
<evidence type="ECO:0000259" key="2">
    <source>
        <dbReference type="Pfam" id="PF11887"/>
    </source>
</evidence>
<reference evidence="3 4" key="1">
    <citation type="submission" date="2022-11" db="EMBL/GenBank/DDBJ databases">
        <title>Mycobacterium sp. nov.</title>
        <authorList>
            <person name="Papic B."/>
            <person name="Spicic S."/>
            <person name="Duvnjak S."/>
        </authorList>
    </citation>
    <scope>NUCLEOTIDE SEQUENCE [LARGE SCALE GENOMIC DNA]</scope>
    <source>
        <strain evidence="3 4">CVI_P4</strain>
    </source>
</reference>